<name>A0A6J5LF40_9CAUD</name>
<keyword evidence="1" id="KW-1133">Transmembrane helix</keyword>
<proteinExistence type="predicted"/>
<feature type="transmembrane region" description="Helical" evidence="1">
    <location>
        <begin position="75"/>
        <end position="96"/>
    </location>
</feature>
<keyword evidence="1" id="KW-0812">Transmembrane</keyword>
<reference evidence="2" key="1">
    <citation type="submission" date="2020-04" db="EMBL/GenBank/DDBJ databases">
        <authorList>
            <person name="Chiriac C."/>
            <person name="Salcher M."/>
            <person name="Ghai R."/>
            <person name="Kavagutti S V."/>
        </authorList>
    </citation>
    <scope>NUCLEOTIDE SEQUENCE</scope>
</reference>
<feature type="transmembrane region" description="Helical" evidence="1">
    <location>
        <begin position="35"/>
        <end position="55"/>
    </location>
</feature>
<accession>A0A6J5LF40</accession>
<gene>
    <name evidence="2" type="ORF">UFOVP127_222</name>
    <name evidence="3" type="ORF">UFOVP276_85</name>
</gene>
<organism evidence="2">
    <name type="scientific">uncultured Caudovirales phage</name>
    <dbReference type="NCBI Taxonomy" id="2100421"/>
    <lineage>
        <taxon>Viruses</taxon>
        <taxon>Duplodnaviria</taxon>
        <taxon>Heunggongvirae</taxon>
        <taxon>Uroviricota</taxon>
        <taxon>Caudoviricetes</taxon>
        <taxon>Peduoviridae</taxon>
        <taxon>Maltschvirus</taxon>
        <taxon>Maltschvirus maltsch</taxon>
    </lineage>
</organism>
<evidence type="ECO:0000256" key="1">
    <source>
        <dbReference type="SAM" id="Phobius"/>
    </source>
</evidence>
<protein>
    <submittedName>
        <fullName evidence="2">Uncharacterized protein</fullName>
    </submittedName>
</protein>
<dbReference type="EMBL" id="LR796294">
    <property type="protein sequence ID" value="CAB4135129.1"/>
    <property type="molecule type" value="Genomic_DNA"/>
</dbReference>
<sequence length="121" mass="13432">MTAEQIDMTIRQLITSTSGAIESTGLMNEMVRHAYISNVVDLVVGVGLVLLGFYLRKLYKQKIDENGKYDDQPYFLLLGAAIIAWVIAVICVFSGVQGILQLTLAPKACLFRYVVNHLHSN</sequence>
<keyword evidence="1" id="KW-0472">Membrane</keyword>
<dbReference type="EMBL" id="LR796249">
    <property type="protein sequence ID" value="CAB4131697.1"/>
    <property type="molecule type" value="Genomic_DNA"/>
</dbReference>
<evidence type="ECO:0000313" key="2">
    <source>
        <dbReference type="EMBL" id="CAB4131697.1"/>
    </source>
</evidence>
<evidence type="ECO:0000313" key="3">
    <source>
        <dbReference type="EMBL" id="CAB4135129.1"/>
    </source>
</evidence>